<evidence type="ECO:0000256" key="15">
    <source>
        <dbReference type="ARBA" id="ARBA00079087"/>
    </source>
</evidence>
<dbReference type="GO" id="GO:0006397">
    <property type="term" value="P:mRNA processing"/>
    <property type="evidence" value="ECO:0007669"/>
    <property type="project" value="UniProtKB-KW"/>
</dbReference>
<dbReference type="InterPro" id="IPR001406">
    <property type="entry name" value="PsdUridine_synth_TruA"/>
</dbReference>
<evidence type="ECO:0000259" key="21">
    <source>
        <dbReference type="Pfam" id="PF01416"/>
    </source>
</evidence>
<dbReference type="GO" id="GO:0005634">
    <property type="term" value="C:nucleus"/>
    <property type="evidence" value="ECO:0007669"/>
    <property type="project" value="UniProtKB-SubCell"/>
</dbReference>
<dbReference type="AlphaFoldDB" id="A0A9N9XM25"/>
<dbReference type="InterPro" id="IPR020103">
    <property type="entry name" value="PsdUridine_synth_cat_dom_sf"/>
</dbReference>
<evidence type="ECO:0000313" key="23">
    <source>
        <dbReference type="Proteomes" id="UP001153712"/>
    </source>
</evidence>
<evidence type="ECO:0000256" key="7">
    <source>
        <dbReference type="ARBA" id="ARBA00023242"/>
    </source>
</evidence>
<evidence type="ECO:0000256" key="1">
    <source>
        <dbReference type="ARBA" id="ARBA00001166"/>
    </source>
</evidence>
<dbReference type="EMBL" id="OU900105">
    <property type="protein sequence ID" value="CAG9856803.1"/>
    <property type="molecule type" value="Genomic_DNA"/>
</dbReference>
<dbReference type="EC" id="5.4.99.12" evidence="12"/>
<evidence type="ECO:0000256" key="17">
    <source>
        <dbReference type="ARBA" id="ARBA00081344"/>
    </source>
</evidence>
<dbReference type="CDD" id="cd02568">
    <property type="entry name" value="PseudoU_synth_PUS1_PUS2"/>
    <property type="match status" value="1"/>
</dbReference>
<keyword evidence="4" id="KW-0507">mRNA processing</keyword>
<dbReference type="InterPro" id="IPR020094">
    <property type="entry name" value="TruA/RsuA/RluB/E/F_N"/>
</dbReference>
<evidence type="ECO:0000256" key="8">
    <source>
        <dbReference type="ARBA" id="ARBA00036943"/>
    </source>
</evidence>
<keyword evidence="5" id="KW-0819">tRNA processing</keyword>
<dbReference type="OrthoDB" id="10256309at2759"/>
<feature type="active site" description="Nucleophile" evidence="18">
    <location>
        <position position="151"/>
    </location>
</feature>
<dbReference type="PANTHER" id="PTHR11142:SF4">
    <property type="entry name" value="PSEUDOURIDYLATE SYNTHASE 1 HOMOLOG"/>
    <property type="match status" value="1"/>
</dbReference>
<keyword evidence="6" id="KW-0413">Isomerase</keyword>
<evidence type="ECO:0000256" key="11">
    <source>
        <dbReference type="ARBA" id="ARBA00064589"/>
    </source>
</evidence>
<dbReference type="InterPro" id="IPR020097">
    <property type="entry name" value="PsdUridine_synth_TruA_a/b_dom"/>
</dbReference>
<feature type="region of interest" description="Disordered" evidence="20">
    <location>
        <begin position="405"/>
        <end position="443"/>
    </location>
</feature>
<proteinExistence type="inferred from homology"/>
<dbReference type="Gene3D" id="3.30.70.660">
    <property type="entry name" value="Pseudouridine synthase I, catalytic domain, C-terminal subdomain"/>
    <property type="match status" value="1"/>
</dbReference>
<dbReference type="NCBIfam" id="TIGR00071">
    <property type="entry name" value="hisT_truA"/>
    <property type="match status" value="1"/>
</dbReference>
<dbReference type="PANTHER" id="PTHR11142">
    <property type="entry name" value="PSEUDOURIDYLATE SYNTHASE"/>
    <property type="match status" value="1"/>
</dbReference>
<dbReference type="SUPFAM" id="SSF55120">
    <property type="entry name" value="Pseudouridine synthase"/>
    <property type="match status" value="1"/>
</dbReference>
<evidence type="ECO:0000256" key="4">
    <source>
        <dbReference type="ARBA" id="ARBA00022664"/>
    </source>
</evidence>
<evidence type="ECO:0000256" key="6">
    <source>
        <dbReference type="ARBA" id="ARBA00023235"/>
    </source>
</evidence>
<evidence type="ECO:0000256" key="20">
    <source>
        <dbReference type="SAM" id="MobiDB-lite"/>
    </source>
</evidence>
<evidence type="ECO:0000256" key="10">
    <source>
        <dbReference type="ARBA" id="ARBA00053709"/>
    </source>
</evidence>
<accession>A0A9N9XM25</accession>
<dbReference type="GO" id="GO:1990481">
    <property type="term" value="P:mRNA pseudouridine synthesis"/>
    <property type="evidence" value="ECO:0007669"/>
    <property type="project" value="TreeGrafter"/>
</dbReference>
<evidence type="ECO:0000256" key="19">
    <source>
        <dbReference type="PIRSR" id="PIRSR641708-2"/>
    </source>
</evidence>
<dbReference type="InterPro" id="IPR041708">
    <property type="entry name" value="PUS1/PUS2-like"/>
</dbReference>
<dbReference type="Gene3D" id="3.30.70.580">
    <property type="entry name" value="Pseudouridine synthase I, catalytic domain, N-terminal subdomain"/>
    <property type="match status" value="1"/>
</dbReference>
<evidence type="ECO:0000256" key="3">
    <source>
        <dbReference type="ARBA" id="ARBA00009375"/>
    </source>
</evidence>
<evidence type="ECO:0000256" key="2">
    <source>
        <dbReference type="ARBA" id="ARBA00004123"/>
    </source>
</evidence>
<dbReference type="GO" id="GO:0160147">
    <property type="term" value="F:tRNA pseudouridine(38-40) synthase activity"/>
    <property type="evidence" value="ECO:0007669"/>
    <property type="project" value="UniProtKB-EC"/>
</dbReference>
<dbReference type="GO" id="GO:0031119">
    <property type="term" value="P:tRNA pseudouridine synthesis"/>
    <property type="evidence" value="ECO:0007669"/>
    <property type="project" value="InterPro"/>
</dbReference>
<evidence type="ECO:0000256" key="14">
    <source>
        <dbReference type="ARBA" id="ARBA00075153"/>
    </source>
</evidence>
<reference evidence="22" key="1">
    <citation type="submission" date="2022-01" db="EMBL/GenBank/DDBJ databases">
        <authorList>
            <person name="King R."/>
        </authorList>
    </citation>
    <scope>NUCLEOTIDE SEQUENCE</scope>
</reference>
<name>A0A9N9XM25_PHYSR</name>
<dbReference type="FunFam" id="3.30.70.660:FF:000002">
    <property type="entry name" value="tRNA pseudouridine synthase"/>
    <property type="match status" value="1"/>
</dbReference>
<evidence type="ECO:0000256" key="13">
    <source>
        <dbReference type="ARBA" id="ARBA00068582"/>
    </source>
</evidence>
<evidence type="ECO:0000256" key="12">
    <source>
        <dbReference type="ARBA" id="ARBA00066509"/>
    </source>
</evidence>
<feature type="binding site" evidence="19">
    <location>
        <position position="205"/>
    </location>
    <ligand>
        <name>substrate</name>
    </ligand>
</feature>
<dbReference type="GO" id="GO:0003723">
    <property type="term" value="F:RNA binding"/>
    <property type="evidence" value="ECO:0007669"/>
    <property type="project" value="InterPro"/>
</dbReference>
<comment type="catalytic activity">
    <reaction evidence="1">
        <text>a uridine in mRNA = a pseudouridine in mRNA</text>
        <dbReference type="Rhea" id="RHEA:56644"/>
        <dbReference type="Rhea" id="RHEA-COMP:14658"/>
        <dbReference type="Rhea" id="RHEA-COMP:14659"/>
        <dbReference type="ChEBI" id="CHEBI:65314"/>
        <dbReference type="ChEBI" id="CHEBI:65315"/>
    </reaction>
</comment>
<comment type="subcellular location">
    <subcellularLocation>
        <location evidence="2">Nucleus</location>
    </subcellularLocation>
</comment>
<comment type="subunit">
    <text evidence="11">Monomer. Forms a complex with RARG and the SRA1 RNA in the nucleus.</text>
</comment>
<feature type="compositionally biased region" description="Basic and acidic residues" evidence="20">
    <location>
        <begin position="424"/>
        <end position="443"/>
    </location>
</feature>
<gene>
    <name evidence="22" type="ORF">PHYEVI_LOCUS3216</name>
</gene>
<comment type="catalytic activity">
    <reaction evidence="9">
        <text>uridine(38/39/40) in tRNA = pseudouridine(38/39/40) in tRNA</text>
        <dbReference type="Rhea" id="RHEA:22376"/>
        <dbReference type="Rhea" id="RHEA-COMP:10085"/>
        <dbReference type="Rhea" id="RHEA-COMP:10087"/>
        <dbReference type="ChEBI" id="CHEBI:65314"/>
        <dbReference type="ChEBI" id="CHEBI:65315"/>
        <dbReference type="EC" id="5.4.99.12"/>
    </reaction>
</comment>
<comment type="similarity">
    <text evidence="3">Belongs to the tRNA pseudouridine synthase TruA family.</text>
</comment>
<evidence type="ECO:0000256" key="18">
    <source>
        <dbReference type="PIRSR" id="PIRSR641708-1"/>
    </source>
</evidence>
<dbReference type="Pfam" id="PF01416">
    <property type="entry name" value="PseudoU_synth_1"/>
    <property type="match status" value="1"/>
</dbReference>
<comment type="function">
    <text evidence="10">Pseudouridylate synthase that catalyzes pseudouridylation of tRNAs and mRNAs. Acts on positions 27/28 in the anticodon stem and also positions 34 and 36 in the anticodon of an intron containing tRNA. Also catalyzes pseudouridylation of mRNAs: mediates pseudouridylation of mRNAs with the consensus sequence 5'-UGUAG-3'. Acts as a regulator of pre-mRNA splicing by mediating pseudouridylation of pre-mRNAs at locations associated with alternatively spliced regions. Pseudouridylation of pre-mRNAs near splice sites directly regulates mRNA splicing and mRNA 3'-end processing. Involved in regulation of nuclear receptor activity through pseudouridylation of SRA1 mRNA.</text>
</comment>
<sequence length="443" mass="51888">MLLRLLRNQTFIRRFSLAETIEDKTKVLPQILPKMGDTKVFKRKYDGRSKKRQWEDRRTDKGAGIRDLEEPKKTKVEEDLDLTADNNKIKRRKFCLLLGYSGTDYFGMQRNPNTKTIEEDLLHALHKVDLIDEDCYNQVQNMQFQRSCRTDKGVSAIRQIVSLKLKENIDIAKINEQLPEVIRVFGYKRVTKGFNSKTQCDGRTYIYLTPTVVFAPHEKEVSQKDFRLDDETFTRVNKLLENFLGTKNFHNYTSKKKPNDPSAHRFMKSFVMEKPFVNNGVEFAILKVHGQSFMLHQIRKMIGGILAVVRGLATEDLLPNSFKSEKVVIPRAPGLGLMLEYVHYDRYNHRYGSDGIHEAITWEECEDQVKEFKEKYIFPTIIETEIKEEPMIYWLHNKLARHAYDKEENESDNEGGDDEDEIKEDIVKNEETCKSNENKQENV</sequence>
<feature type="domain" description="Pseudouridine synthase I TruA alpha/beta" evidence="21">
    <location>
        <begin position="241"/>
        <end position="345"/>
    </location>
</feature>
<evidence type="ECO:0000256" key="9">
    <source>
        <dbReference type="ARBA" id="ARBA00052184"/>
    </source>
</evidence>
<dbReference type="FunFam" id="3.30.70.580:FF:000002">
    <property type="entry name" value="tRNA pseudouridine synthase"/>
    <property type="match status" value="1"/>
</dbReference>
<feature type="compositionally biased region" description="Acidic residues" evidence="20">
    <location>
        <begin position="407"/>
        <end position="423"/>
    </location>
</feature>
<dbReference type="Proteomes" id="UP001153712">
    <property type="component" value="Chromosome 12"/>
</dbReference>
<evidence type="ECO:0000256" key="5">
    <source>
        <dbReference type="ARBA" id="ARBA00022694"/>
    </source>
</evidence>
<evidence type="ECO:0000313" key="22">
    <source>
        <dbReference type="EMBL" id="CAG9856803.1"/>
    </source>
</evidence>
<comment type="catalytic activity">
    <reaction evidence="8">
        <text>a uridine in tRNA = a pseudouridine in tRNA</text>
        <dbReference type="Rhea" id="RHEA:54572"/>
        <dbReference type="Rhea" id="RHEA-COMP:13339"/>
        <dbReference type="Rhea" id="RHEA-COMP:13934"/>
        <dbReference type="ChEBI" id="CHEBI:65314"/>
        <dbReference type="ChEBI" id="CHEBI:65315"/>
    </reaction>
</comment>
<evidence type="ECO:0000256" key="16">
    <source>
        <dbReference type="ARBA" id="ARBA00080849"/>
    </source>
</evidence>
<protein>
    <recommendedName>
        <fullName evidence="13">Pseudouridylate synthase 1 homolog</fullName>
        <ecNumber evidence="12">5.4.99.12</ecNumber>
    </recommendedName>
    <alternativeName>
        <fullName evidence="14">tRNA pseudouridine synthase 1</fullName>
    </alternativeName>
    <alternativeName>
        <fullName evidence="17">tRNA pseudouridine(38-40) synthase</fullName>
    </alternativeName>
    <alternativeName>
        <fullName evidence="15">tRNA pseudouridylate synthase I</fullName>
    </alternativeName>
    <alternativeName>
        <fullName evidence="16">tRNA-uridine isomerase I</fullName>
    </alternativeName>
</protein>
<keyword evidence="23" id="KW-1185">Reference proteome</keyword>
<dbReference type="InterPro" id="IPR020095">
    <property type="entry name" value="PsdUridine_synth_TruA_C"/>
</dbReference>
<organism evidence="22 23">
    <name type="scientific">Phyllotreta striolata</name>
    <name type="common">Striped flea beetle</name>
    <name type="synonym">Crioceris striolata</name>
    <dbReference type="NCBI Taxonomy" id="444603"/>
    <lineage>
        <taxon>Eukaryota</taxon>
        <taxon>Metazoa</taxon>
        <taxon>Ecdysozoa</taxon>
        <taxon>Arthropoda</taxon>
        <taxon>Hexapoda</taxon>
        <taxon>Insecta</taxon>
        <taxon>Pterygota</taxon>
        <taxon>Neoptera</taxon>
        <taxon>Endopterygota</taxon>
        <taxon>Coleoptera</taxon>
        <taxon>Polyphaga</taxon>
        <taxon>Cucujiformia</taxon>
        <taxon>Chrysomeloidea</taxon>
        <taxon>Chrysomelidae</taxon>
        <taxon>Galerucinae</taxon>
        <taxon>Alticini</taxon>
        <taxon>Phyllotreta</taxon>
    </lineage>
</organism>
<keyword evidence="7" id="KW-0539">Nucleus</keyword>